<proteinExistence type="predicted"/>
<dbReference type="EMBL" id="JBGMSU010000236">
    <property type="protein sequence ID" value="MFA0941230.1"/>
    <property type="molecule type" value="Genomic_DNA"/>
</dbReference>
<accession>A0ABV4PPZ3</accession>
<sequence length="23" mass="2553">MIGMDRRTGQPVSGLAHLRQSIE</sequence>
<dbReference type="Proteomes" id="UP001569512">
    <property type="component" value="Unassembled WGS sequence"/>
</dbReference>
<keyword evidence="3" id="KW-1185">Reference proteome</keyword>
<gene>
    <name evidence="2" type="ORF">ACDH53_28100</name>
</gene>
<feature type="region of interest" description="Disordered" evidence="1">
    <location>
        <begin position="1"/>
        <end position="23"/>
    </location>
</feature>
<feature type="non-terminal residue" evidence="2">
    <location>
        <position position="23"/>
    </location>
</feature>
<organism evidence="2 3">
    <name type="scientific">Pseudomonas tremae</name>
    <dbReference type="NCBI Taxonomy" id="200454"/>
    <lineage>
        <taxon>Bacteria</taxon>
        <taxon>Pseudomonadati</taxon>
        <taxon>Pseudomonadota</taxon>
        <taxon>Gammaproteobacteria</taxon>
        <taxon>Pseudomonadales</taxon>
        <taxon>Pseudomonadaceae</taxon>
        <taxon>Pseudomonas</taxon>
    </lineage>
</organism>
<name>A0ABV4PPZ3_9PSED</name>
<evidence type="ECO:0000313" key="2">
    <source>
        <dbReference type="EMBL" id="MFA0941230.1"/>
    </source>
</evidence>
<protein>
    <submittedName>
        <fullName evidence="2">Phage baseplate protein</fullName>
    </submittedName>
</protein>
<comment type="caution">
    <text evidence="2">The sequence shown here is derived from an EMBL/GenBank/DDBJ whole genome shotgun (WGS) entry which is preliminary data.</text>
</comment>
<evidence type="ECO:0000313" key="3">
    <source>
        <dbReference type="Proteomes" id="UP001569512"/>
    </source>
</evidence>
<evidence type="ECO:0000256" key="1">
    <source>
        <dbReference type="SAM" id="MobiDB-lite"/>
    </source>
</evidence>
<reference evidence="2 3" key="1">
    <citation type="submission" date="2024-06" db="EMBL/GenBank/DDBJ databases">
        <title>Genome sequences for Pseudomonas syringae strains with characterized LPS.</title>
        <authorList>
            <person name="Baltrus D.A."/>
            <person name="Krings L."/>
        </authorList>
    </citation>
    <scope>NUCLEOTIDE SEQUENCE [LARGE SCALE GENOMIC DNA]</scope>
    <source>
        <strain evidence="2 3">NCPPB2708</strain>
    </source>
</reference>